<comment type="caution">
    <text evidence="1">The sequence shown here is derived from an EMBL/GenBank/DDBJ whole genome shotgun (WGS) entry which is preliminary data.</text>
</comment>
<dbReference type="EMBL" id="BPLQ01010733">
    <property type="protein sequence ID" value="GIY53012.1"/>
    <property type="molecule type" value="Genomic_DNA"/>
</dbReference>
<accession>A0AAV4U5J1</accession>
<dbReference type="AlphaFoldDB" id="A0AAV4U5J1"/>
<sequence length="84" mass="9386">MSFQSMAFFHSMLSPSSIEMLCMATLVIPKFPDEIRCIEFQVIPDNSAVCFSGFDVGLQAQLNTSSSVLDFEGRPERGLAWIDF</sequence>
<name>A0AAV4U5J1_9ARAC</name>
<evidence type="ECO:0000313" key="2">
    <source>
        <dbReference type="Proteomes" id="UP001054837"/>
    </source>
</evidence>
<proteinExistence type="predicted"/>
<evidence type="ECO:0000313" key="1">
    <source>
        <dbReference type="EMBL" id="GIY53012.1"/>
    </source>
</evidence>
<dbReference type="Proteomes" id="UP001054837">
    <property type="component" value="Unassembled WGS sequence"/>
</dbReference>
<reference evidence="1 2" key="1">
    <citation type="submission" date="2021-06" db="EMBL/GenBank/DDBJ databases">
        <title>Caerostris darwini draft genome.</title>
        <authorList>
            <person name="Kono N."/>
            <person name="Arakawa K."/>
        </authorList>
    </citation>
    <scope>NUCLEOTIDE SEQUENCE [LARGE SCALE GENOMIC DNA]</scope>
</reference>
<protein>
    <submittedName>
        <fullName evidence="1">Uncharacterized protein</fullName>
    </submittedName>
</protein>
<keyword evidence="2" id="KW-1185">Reference proteome</keyword>
<organism evidence="1 2">
    <name type="scientific">Caerostris darwini</name>
    <dbReference type="NCBI Taxonomy" id="1538125"/>
    <lineage>
        <taxon>Eukaryota</taxon>
        <taxon>Metazoa</taxon>
        <taxon>Ecdysozoa</taxon>
        <taxon>Arthropoda</taxon>
        <taxon>Chelicerata</taxon>
        <taxon>Arachnida</taxon>
        <taxon>Araneae</taxon>
        <taxon>Araneomorphae</taxon>
        <taxon>Entelegynae</taxon>
        <taxon>Araneoidea</taxon>
        <taxon>Araneidae</taxon>
        <taxon>Caerostris</taxon>
    </lineage>
</organism>
<gene>
    <name evidence="1" type="ORF">CDAR_182301</name>
</gene>